<dbReference type="Pfam" id="PF23670">
    <property type="entry name" value="PIGBOS1"/>
    <property type="match status" value="1"/>
</dbReference>
<keyword evidence="2" id="KW-0472">Membrane</keyword>
<organism evidence="3 4">
    <name type="scientific">Laccaria amethystina LaAM-08-1</name>
    <dbReference type="NCBI Taxonomy" id="1095629"/>
    <lineage>
        <taxon>Eukaryota</taxon>
        <taxon>Fungi</taxon>
        <taxon>Dikarya</taxon>
        <taxon>Basidiomycota</taxon>
        <taxon>Agaricomycotina</taxon>
        <taxon>Agaricomycetes</taxon>
        <taxon>Agaricomycetidae</taxon>
        <taxon>Agaricales</taxon>
        <taxon>Agaricineae</taxon>
        <taxon>Hydnangiaceae</taxon>
        <taxon>Laccaria</taxon>
    </lineage>
</organism>
<keyword evidence="4" id="KW-1185">Reference proteome</keyword>
<dbReference type="OrthoDB" id="4093673at2759"/>
<feature type="region of interest" description="Disordered" evidence="1">
    <location>
        <begin position="41"/>
        <end position="61"/>
    </location>
</feature>
<feature type="transmembrane region" description="Helical" evidence="2">
    <location>
        <begin position="6"/>
        <end position="23"/>
    </location>
</feature>
<name>A0A0C9YH35_9AGAR</name>
<evidence type="ECO:0000313" key="3">
    <source>
        <dbReference type="EMBL" id="KIK07333.1"/>
    </source>
</evidence>
<dbReference type="InterPro" id="IPR057394">
    <property type="entry name" value="PIGBOS1"/>
</dbReference>
<keyword evidence="2" id="KW-0812">Transmembrane</keyword>
<evidence type="ECO:0000256" key="2">
    <source>
        <dbReference type="SAM" id="Phobius"/>
    </source>
</evidence>
<dbReference type="AlphaFoldDB" id="A0A0C9YH35"/>
<dbReference type="EMBL" id="KN838548">
    <property type="protein sequence ID" value="KIK07333.1"/>
    <property type="molecule type" value="Genomic_DNA"/>
</dbReference>
<evidence type="ECO:0000256" key="1">
    <source>
        <dbReference type="SAM" id="MobiDB-lite"/>
    </source>
</evidence>
<keyword evidence="2" id="KW-1133">Transmembrane helix</keyword>
<sequence>MLRRALPYVVATATGVVSGVYIFKPIFLNEQVASSFNAPEQLTAAPAKQPRNNQVPEKDHK</sequence>
<gene>
    <name evidence="3" type="ORF">K443DRAFT_673594</name>
</gene>
<accession>A0A0C9YH35</accession>
<protein>
    <submittedName>
        <fullName evidence="3">Uncharacterized protein</fullName>
    </submittedName>
</protein>
<dbReference type="Proteomes" id="UP000054477">
    <property type="component" value="Unassembled WGS sequence"/>
</dbReference>
<reference evidence="3 4" key="1">
    <citation type="submission" date="2014-04" db="EMBL/GenBank/DDBJ databases">
        <authorList>
            <consortium name="DOE Joint Genome Institute"/>
            <person name="Kuo A."/>
            <person name="Kohler A."/>
            <person name="Nagy L.G."/>
            <person name="Floudas D."/>
            <person name="Copeland A."/>
            <person name="Barry K.W."/>
            <person name="Cichocki N."/>
            <person name="Veneault-Fourrey C."/>
            <person name="LaButti K."/>
            <person name="Lindquist E.A."/>
            <person name="Lipzen A."/>
            <person name="Lundell T."/>
            <person name="Morin E."/>
            <person name="Murat C."/>
            <person name="Sun H."/>
            <person name="Tunlid A."/>
            <person name="Henrissat B."/>
            <person name="Grigoriev I.V."/>
            <person name="Hibbett D.S."/>
            <person name="Martin F."/>
            <person name="Nordberg H.P."/>
            <person name="Cantor M.N."/>
            <person name="Hua S.X."/>
        </authorList>
    </citation>
    <scope>NUCLEOTIDE SEQUENCE [LARGE SCALE GENOMIC DNA]</scope>
    <source>
        <strain evidence="3 4">LaAM-08-1</strain>
    </source>
</reference>
<dbReference type="HOGENOM" id="CLU_2922932_0_0_1"/>
<reference evidence="4" key="2">
    <citation type="submission" date="2015-01" db="EMBL/GenBank/DDBJ databases">
        <title>Evolutionary Origins and Diversification of the Mycorrhizal Mutualists.</title>
        <authorList>
            <consortium name="DOE Joint Genome Institute"/>
            <consortium name="Mycorrhizal Genomics Consortium"/>
            <person name="Kohler A."/>
            <person name="Kuo A."/>
            <person name="Nagy L.G."/>
            <person name="Floudas D."/>
            <person name="Copeland A."/>
            <person name="Barry K.W."/>
            <person name="Cichocki N."/>
            <person name="Veneault-Fourrey C."/>
            <person name="LaButti K."/>
            <person name="Lindquist E.A."/>
            <person name="Lipzen A."/>
            <person name="Lundell T."/>
            <person name="Morin E."/>
            <person name="Murat C."/>
            <person name="Riley R."/>
            <person name="Ohm R."/>
            <person name="Sun H."/>
            <person name="Tunlid A."/>
            <person name="Henrissat B."/>
            <person name="Grigoriev I.V."/>
            <person name="Hibbett D.S."/>
            <person name="Martin F."/>
        </authorList>
    </citation>
    <scope>NUCLEOTIDE SEQUENCE [LARGE SCALE GENOMIC DNA]</scope>
    <source>
        <strain evidence="4">LaAM-08-1</strain>
    </source>
</reference>
<evidence type="ECO:0000313" key="4">
    <source>
        <dbReference type="Proteomes" id="UP000054477"/>
    </source>
</evidence>
<proteinExistence type="predicted"/>